<dbReference type="Gene3D" id="3.30.565.10">
    <property type="entry name" value="Histidine kinase-like ATPase, C-terminal domain"/>
    <property type="match status" value="1"/>
</dbReference>
<dbReference type="SUPFAM" id="SSF55874">
    <property type="entry name" value="ATPase domain of HSP90 chaperone/DNA topoisomerase II/histidine kinase"/>
    <property type="match status" value="1"/>
</dbReference>
<evidence type="ECO:0000256" key="3">
    <source>
        <dbReference type="ARBA" id="ARBA00022553"/>
    </source>
</evidence>
<keyword evidence="7" id="KW-1133">Transmembrane helix</keyword>
<dbReference type="GO" id="GO:0005524">
    <property type="term" value="F:ATP binding"/>
    <property type="evidence" value="ECO:0007669"/>
    <property type="project" value="UniProtKB-KW"/>
</dbReference>
<evidence type="ECO:0000256" key="4">
    <source>
        <dbReference type="ARBA" id="ARBA00022679"/>
    </source>
</evidence>
<dbReference type="EC" id="2.7.13.3" evidence="2"/>
<keyword evidence="9" id="KW-0547">Nucleotide-binding</keyword>
<dbReference type="InterPro" id="IPR036097">
    <property type="entry name" value="HisK_dim/P_sf"/>
</dbReference>
<name>A0ABU5VWB1_9BACT</name>
<accession>A0ABU5VWB1</accession>
<evidence type="ECO:0000313" key="9">
    <source>
        <dbReference type="EMBL" id="MEA9355920.1"/>
    </source>
</evidence>
<comment type="catalytic activity">
    <reaction evidence="1">
        <text>ATP + protein L-histidine = ADP + protein N-phospho-L-histidine.</text>
        <dbReference type="EC" id="2.7.13.3"/>
    </reaction>
</comment>
<dbReference type="Pfam" id="PF00512">
    <property type="entry name" value="HisKA"/>
    <property type="match status" value="1"/>
</dbReference>
<keyword evidence="4" id="KW-0808">Transferase</keyword>
<feature type="domain" description="Histidine kinase" evidence="8">
    <location>
        <begin position="236"/>
        <end position="454"/>
    </location>
</feature>
<gene>
    <name evidence="9" type="ORF">SHI21_06900</name>
</gene>
<dbReference type="CDD" id="cd00075">
    <property type="entry name" value="HATPase"/>
    <property type="match status" value="1"/>
</dbReference>
<dbReference type="InterPro" id="IPR050351">
    <property type="entry name" value="BphY/WalK/GraS-like"/>
</dbReference>
<dbReference type="RefSeq" id="WP_323575563.1">
    <property type="nucleotide sequence ID" value="NZ_JAYGJQ010000001.1"/>
</dbReference>
<evidence type="ECO:0000256" key="2">
    <source>
        <dbReference type="ARBA" id="ARBA00012438"/>
    </source>
</evidence>
<organism evidence="9 10">
    <name type="scientific">Bacteriovorax antarcticus</name>
    <dbReference type="NCBI Taxonomy" id="3088717"/>
    <lineage>
        <taxon>Bacteria</taxon>
        <taxon>Pseudomonadati</taxon>
        <taxon>Bdellovibrionota</taxon>
        <taxon>Bacteriovoracia</taxon>
        <taxon>Bacteriovoracales</taxon>
        <taxon>Bacteriovoracaceae</taxon>
        <taxon>Bacteriovorax</taxon>
    </lineage>
</organism>
<dbReference type="InterPro" id="IPR036890">
    <property type="entry name" value="HATPase_C_sf"/>
</dbReference>
<dbReference type="PANTHER" id="PTHR45453">
    <property type="entry name" value="PHOSPHATE REGULON SENSOR PROTEIN PHOR"/>
    <property type="match status" value="1"/>
</dbReference>
<evidence type="ECO:0000256" key="1">
    <source>
        <dbReference type="ARBA" id="ARBA00000085"/>
    </source>
</evidence>
<dbReference type="InterPro" id="IPR003594">
    <property type="entry name" value="HATPase_dom"/>
</dbReference>
<feature type="transmembrane region" description="Helical" evidence="7">
    <location>
        <begin position="44"/>
        <end position="68"/>
    </location>
</feature>
<dbReference type="Proteomes" id="UP001302274">
    <property type="component" value="Unassembled WGS sequence"/>
</dbReference>
<dbReference type="Pfam" id="PF02518">
    <property type="entry name" value="HATPase_c"/>
    <property type="match status" value="1"/>
</dbReference>
<keyword evidence="6" id="KW-0902">Two-component regulatory system</keyword>
<dbReference type="PROSITE" id="PS50109">
    <property type="entry name" value="HIS_KIN"/>
    <property type="match status" value="1"/>
</dbReference>
<keyword evidence="3" id="KW-0597">Phosphoprotein</keyword>
<evidence type="ECO:0000313" key="10">
    <source>
        <dbReference type="Proteomes" id="UP001302274"/>
    </source>
</evidence>
<protein>
    <recommendedName>
        <fullName evidence="2">histidine kinase</fullName>
        <ecNumber evidence="2">2.7.13.3</ecNumber>
    </recommendedName>
</protein>
<dbReference type="InterPro" id="IPR004358">
    <property type="entry name" value="Sig_transdc_His_kin-like_C"/>
</dbReference>
<keyword evidence="9" id="KW-0067">ATP-binding</keyword>
<dbReference type="Gene3D" id="1.10.287.130">
    <property type="match status" value="1"/>
</dbReference>
<dbReference type="EMBL" id="JAYGJQ010000001">
    <property type="protein sequence ID" value="MEA9355920.1"/>
    <property type="molecule type" value="Genomic_DNA"/>
</dbReference>
<reference evidence="9 10" key="1">
    <citation type="submission" date="2023-11" db="EMBL/GenBank/DDBJ databases">
        <title>A Novel Polar Bacteriovorax (B. antarcticus) Isolated from the Biocrust in Antarctica.</title>
        <authorList>
            <person name="Mun W."/>
            <person name="Choi S.Y."/>
            <person name="Mitchell R.J."/>
        </authorList>
    </citation>
    <scope>NUCLEOTIDE SEQUENCE [LARGE SCALE GENOMIC DNA]</scope>
    <source>
        <strain evidence="9 10">PP10</strain>
    </source>
</reference>
<evidence type="ECO:0000256" key="7">
    <source>
        <dbReference type="SAM" id="Phobius"/>
    </source>
</evidence>
<keyword evidence="5" id="KW-0418">Kinase</keyword>
<evidence type="ECO:0000259" key="8">
    <source>
        <dbReference type="PROSITE" id="PS50109"/>
    </source>
</evidence>
<dbReference type="Gene3D" id="3.30.450.20">
    <property type="entry name" value="PAS domain"/>
    <property type="match status" value="1"/>
</dbReference>
<evidence type="ECO:0000256" key="6">
    <source>
        <dbReference type="ARBA" id="ARBA00023012"/>
    </source>
</evidence>
<keyword evidence="7" id="KW-0812">Transmembrane</keyword>
<feature type="transmembrane region" description="Helical" evidence="7">
    <location>
        <begin position="12"/>
        <end position="32"/>
    </location>
</feature>
<comment type="caution">
    <text evidence="9">The sequence shown here is derived from an EMBL/GenBank/DDBJ whole genome shotgun (WGS) entry which is preliminary data.</text>
</comment>
<dbReference type="InterPro" id="IPR003661">
    <property type="entry name" value="HisK_dim/P_dom"/>
</dbReference>
<proteinExistence type="predicted"/>
<dbReference type="SUPFAM" id="SSF47384">
    <property type="entry name" value="Homodimeric domain of signal transducing histidine kinase"/>
    <property type="match status" value="1"/>
</dbReference>
<dbReference type="CDD" id="cd00082">
    <property type="entry name" value="HisKA"/>
    <property type="match status" value="1"/>
</dbReference>
<sequence length="454" mass="53065">MSLAMIEIRYKKILFFQAFFLFALGAFVYNFFKKSFGLHNVGATFWSFYLLTWFIFIVFNLLFLKFFALPTKGLLKKLESTTLPEDLSWSVIEDTLSKRDVHHQLIQSEYEIENLKYKILLDSLHDPVCIFGQDQIILYSNQTFDLLFNIPDHSKKSSLLEVTRNHEFHDFIKKSISTDEVQKLDEFSFNPIQDSFKKYFEIKVFPLKTIQNYLCVMHDVTERKLADQMREDFVANFSHEVRTPLTILNGQTQTLKILLEKNKEFDAEYKPIFEKLDNNSRRLLSLFNDLLRLTSVEKRKDLFKEEIHIEPIIEGLAEELKINYPLKSIRFTYDFRAPILYVDYNLFEQVMINLIDNAYKYLGALGNVSITTSIVGENSMLEITDDGMGIPEDQLHRIFERFFRVDASRSSEVAGTGLGLSIVKHIVQKHDGKIKVSSKFSKGTTFTILFPNKK</sequence>
<dbReference type="SMART" id="SM00388">
    <property type="entry name" value="HisKA"/>
    <property type="match status" value="1"/>
</dbReference>
<keyword evidence="7" id="KW-0472">Membrane</keyword>
<dbReference type="InterPro" id="IPR005467">
    <property type="entry name" value="His_kinase_dom"/>
</dbReference>
<dbReference type="PANTHER" id="PTHR45453:SF1">
    <property type="entry name" value="PHOSPHATE REGULON SENSOR PROTEIN PHOR"/>
    <property type="match status" value="1"/>
</dbReference>
<dbReference type="PRINTS" id="PR00344">
    <property type="entry name" value="BCTRLSENSOR"/>
</dbReference>
<evidence type="ECO:0000256" key="5">
    <source>
        <dbReference type="ARBA" id="ARBA00022777"/>
    </source>
</evidence>
<keyword evidence="10" id="KW-1185">Reference proteome</keyword>
<dbReference type="SMART" id="SM00387">
    <property type="entry name" value="HATPase_c"/>
    <property type="match status" value="1"/>
</dbReference>